<evidence type="ECO:0000313" key="6">
    <source>
        <dbReference type="Proteomes" id="UP001432062"/>
    </source>
</evidence>
<dbReference type="PRINTS" id="PR00420">
    <property type="entry name" value="RNGMNOXGNASE"/>
</dbReference>
<name>A0ABZ1YTB9_9NOCA</name>
<dbReference type="SUPFAM" id="SSF51905">
    <property type="entry name" value="FAD/NAD(P)-binding domain"/>
    <property type="match status" value="1"/>
</dbReference>
<evidence type="ECO:0000256" key="2">
    <source>
        <dbReference type="ARBA" id="ARBA00022630"/>
    </source>
</evidence>
<accession>A0ABZ1YTB9</accession>
<dbReference type="InterPro" id="IPR002938">
    <property type="entry name" value="FAD-bd"/>
</dbReference>
<keyword evidence="6" id="KW-1185">Reference proteome</keyword>
<dbReference type="InterPro" id="IPR036188">
    <property type="entry name" value="FAD/NAD-bd_sf"/>
</dbReference>
<reference evidence="5" key="1">
    <citation type="submission" date="2022-10" db="EMBL/GenBank/DDBJ databases">
        <title>The complete genomes of actinobacterial strains from the NBC collection.</title>
        <authorList>
            <person name="Joergensen T.S."/>
            <person name="Alvarez Arevalo M."/>
            <person name="Sterndorff E.B."/>
            <person name="Faurdal D."/>
            <person name="Vuksanovic O."/>
            <person name="Mourched A.-S."/>
            <person name="Charusanti P."/>
            <person name="Shaw S."/>
            <person name="Blin K."/>
            <person name="Weber T."/>
        </authorList>
    </citation>
    <scope>NUCLEOTIDE SEQUENCE</scope>
    <source>
        <strain evidence="5">NBC_01482</strain>
    </source>
</reference>
<evidence type="ECO:0000256" key="1">
    <source>
        <dbReference type="ARBA" id="ARBA00001974"/>
    </source>
</evidence>
<keyword evidence="2" id="KW-0285">Flavoprotein</keyword>
<sequence length="391" mass="42630">MADTSVVIVGAGPVGLITALGLARADVDVTVLEAKPAATPGEHDMIYHWTVLEGLDRLGVLDDMRTAGLVGRLWTVDVPSTGERITIDLSGLASDVAHPYTVHLSPDRLTEVVLAQLRGHRHATVQWGARVTDVDADRDGVTVTVEGPHGSHEVRAHWVVGTDGAHSIVRRNQGIGFPGTTWPHRFVATTTGFDWTEVGFTEVTYRVDDDCPALAGRIDDLWRFIYAEPRSHPVETIPSRMAAVFRTVLGADTDPLLRGWSAYRVHERAADRFRAGRVLLAGDAAHVTNPTTSLGLAGGLLDSFALTAVLVSVVHGDHDDSVLDLYASERRRVFWETASPLSSRAMHLLLGAGSPEHLDEALEPYRRAAADPRMLLETYREFGDLETRSLR</sequence>
<evidence type="ECO:0000313" key="5">
    <source>
        <dbReference type="EMBL" id="WUV46494.1"/>
    </source>
</evidence>
<gene>
    <name evidence="5" type="ORF">OG563_46930</name>
</gene>
<organism evidence="5 6">
    <name type="scientific">Nocardia vinacea</name>
    <dbReference type="NCBI Taxonomy" id="96468"/>
    <lineage>
        <taxon>Bacteria</taxon>
        <taxon>Bacillati</taxon>
        <taxon>Actinomycetota</taxon>
        <taxon>Actinomycetes</taxon>
        <taxon>Mycobacteriales</taxon>
        <taxon>Nocardiaceae</taxon>
        <taxon>Nocardia</taxon>
    </lineage>
</organism>
<proteinExistence type="predicted"/>
<keyword evidence="3" id="KW-0274">FAD</keyword>
<dbReference type="PANTHER" id="PTHR43004">
    <property type="entry name" value="TRK SYSTEM POTASSIUM UPTAKE PROTEIN"/>
    <property type="match status" value="1"/>
</dbReference>
<keyword evidence="5" id="KW-0560">Oxidoreductase</keyword>
<dbReference type="Pfam" id="PF01494">
    <property type="entry name" value="FAD_binding_3"/>
    <property type="match status" value="1"/>
</dbReference>
<evidence type="ECO:0000259" key="4">
    <source>
        <dbReference type="Pfam" id="PF01494"/>
    </source>
</evidence>
<dbReference type="RefSeq" id="WP_329410261.1">
    <property type="nucleotide sequence ID" value="NZ_CP109441.1"/>
</dbReference>
<dbReference type="Proteomes" id="UP001432062">
    <property type="component" value="Chromosome"/>
</dbReference>
<comment type="cofactor">
    <cofactor evidence="1">
        <name>FAD</name>
        <dbReference type="ChEBI" id="CHEBI:57692"/>
    </cofactor>
</comment>
<protein>
    <submittedName>
        <fullName evidence="5">FAD-dependent monooxygenase</fullName>
    </submittedName>
</protein>
<dbReference type="GO" id="GO:0004497">
    <property type="term" value="F:monooxygenase activity"/>
    <property type="evidence" value="ECO:0007669"/>
    <property type="project" value="UniProtKB-KW"/>
</dbReference>
<dbReference type="EMBL" id="CP109441">
    <property type="protein sequence ID" value="WUV46494.1"/>
    <property type="molecule type" value="Genomic_DNA"/>
</dbReference>
<evidence type="ECO:0000256" key="3">
    <source>
        <dbReference type="ARBA" id="ARBA00022827"/>
    </source>
</evidence>
<dbReference type="PANTHER" id="PTHR43004:SF19">
    <property type="entry name" value="BINDING MONOOXYGENASE, PUTATIVE (JCVI)-RELATED"/>
    <property type="match status" value="1"/>
</dbReference>
<feature type="domain" description="FAD-binding" evidence="4">
    <location>
        <begin position="3"/>
        <end position="337"/>
    </location>
</feature>
<dbReference type="InterPro" id="IPR050641">
    <property type="entry name" value="RIFMO-like"/>
</dbReference>
<dbReference type="Gene3D" id="3.50.50.60">
    <property type="entry name" value="FAD/NAD(P)-binding domain"/>
    <property type="match status" value="1"/>
</dbReference>
<dbReference type="Gene3D" id="3.30.70.2450">
    <property type="match status" value="1"/>
</dbReference>
<keyword evidence="5" id="KW-0503">Monooxygenase</keyword>